<organism evidence="10 11">
    <name type="scientific">Victivallis vadensis</name>
    <dbReference type="NCBI Taxonomy" id="172901"/>
    <lineage>
        <taxon>Bacteria</taxon>
        <taxon>Pseudomonadati</taxon>
        <taxon>Lentisphaerota</taxon>
        <taxon>Lentisphaeria</taxon>
        <taxon>Victivallales</taxon>
        <taxon>Victivallaceae</taxon>
        <taxon>Victivallis</taxon>
    </lineage>
</organism>
<keyword evidence="7 8" id="KW-0456">Lyase</keyword>
<dbReference type="GO" id="GO:1904047">
    <property type="term" value="F:S-adenosyl-L-methionine binding"/>
    <property type="evidence" value="ECO:0007669"/>
    <property type="project" value="UniProtKB-UniRule"/>
</dbReference>
<comment type="subunit">
    <text evidence="8">Homodimer.</text>
</comment>
<dbReference type="InterPro" id="IPR013785">
    <property type="entry name" value="Aldolase_TIM"/>
</dbReference>
<dbReference type="PANTHER" id="PTHR42836">
    <property type="entry name" value="7-CARBOXY-7-DEAZAGUANINE SYNTHASE"/>
    <property type="match status" value="1"/>
</dbReference>
<keyword evidence="1 8" id="KW-0004">4Fe-4S</keyword>
<evidence type="ECO:0000256" key="3">
    <source>
        <dbReference type="ARBA" id="ARBA00022723"/>
    </source>
</evidence>
<comment type="cofactor">
    <cofactor evidence="8">
        <name>[4Fe-4S] cluster</name>
        <dbReference type="ChEBI" id="CHEBI:49883"/>
    </cofactor>
    <text evidence="8">Binds 1 [4Fe-4S] cluster. The cluster is coordinated with 3 cysteines and an exchangeable S-adenosyl-L-methionine.</text>
</comment>
<dbReference type="EC" id="4.3.99.3" evidence="8"/>
<feature type="binding site" evidence="8">
    <location>
        <begin position="11"/>
        <end position="13"/>
    </location>
    <ligand>
        <name>substrate</name>
    </ligand>
</feature>
<dbReference type="PIRSF" id="PIRSF000370">
    <property type="entry name" value="QueE"/>
    <property type="match status" value="1"/>
</dbReference>
<name>A0A2U1B4H8_9BACT</name>
<evidence type="ECO:0000259" key="9">
    <source>
        <dbReference type="PROSITE" id="PS51918"/>
    </source>
</evidence>
<dbReference type="RefSeq" id="WP_116883495.1">
    <property type="nucleotide sequence ID" value="NZ_CABMMC010000094.1"/>
</dbReference>
<dbReference type="HAMAP" id="MF_00917">
    <property type="entry name" value="QueE"/>
    <property type="match status" value="1"/>
</dbReference>
<dbReference type="PROSITE" id="PS51918">
    <property type="entry name" value="RADICAL_SAM"/>
    <property type="match status" value="1"/>
</dbReference>
<protein>
    <recommendedName>
        <fullName evidence="8">7-carboxy-7-deazaguanine synthase</fullName>
        <shortName evidence="8">CDG synthase</shortName>
        <ecNumber evidence="8">4.3.99.3</ecNumber>
    </recommendedName>
    <alternativeName>
        <fullName evidence="8">Queuosine biosynthesis protein QueE</fullName>
    </alternativeName>
</protein>
<dbReference type="OrthoDB" id="9792276at2"/>
<comment type="pathway">
    <text evidence="8">Purine metabolism; 7-cyano-7-deazaguanine biosynthesis.</text>
</comment>
<comment type="cofactor">
    <cofactor evidence="8">
        <name>S-adenosyl-L-methionine</name>
        <dbReference type="ChEBI" id="CHEBI:59789"/>
    </cofactor>
    <text evidence="8">Binds 1 S-adenosyl-L-methionine per subunit.</text>
</comment>
<dbReference type="Gene3D" id="3.20.20.70">
    <property type="entry name" value="Aldolase class I"/>
    <property type="match status" value="1"/>
</dbReference>
<dbReference type="CDD" id="cd01335">
    <property type="entry name" value="Radical_SAM"/>
    <property type="match status" value="1"/>
</dbReference>
<accession>A0A2U1B4H8</accession>
<dbReference type="GO" id="GO:0008616">
    <property type="term" value="P:tRNA queuosine(34) biosynthetic process"/>
    <property type="evidence" value="ECO:0007669"/>
    <property type="project" value="UniProtKB-UniRule"/>
</dbReference>
<evidence type="ECO:0000256" key="7">
    <source>
        <dbReference type="ARBA" id="ARBA00023239"/>
    </source>
</evidence>
<comment type="caution">
    <text evidence="8">Lacks conserved residue(s) required for the propagation of feature annotation.</text>
</comment>
<keyword evidence="3 8" id="KW-0479">Metal-binding</keyword>
<evidence type="ECO:0000313" key="11">
    <source>
        <dbReference type="Proteomes" id="UP000245959"/>
    </source>
</evidence>
<dbReference type="InterPro" id="IPR058240">
    <property type="entry name" value="rSAM_sf"/>
</dbReference>
<keyword evidence="11" id="KW-1185">Reference proteome</keyword>
<dbReference type="UniPathway" id="UPA00391"/>
<keyword evidence="5 8" id="KW-0408">Iron</keyword>
<keyword evidence="8" id="KW-0671">Queuosine biosynthesis</keyword>
<dbReference type="InterPro" id="IPR007197">
    <property type="entry name" value="rSAM"/>
</dbReference>
<feature type="binding site" evidence="8">
    <location>
        <begin position="36"/>
        <end position="38"/>
    </location>
    <ligand>
        <name>S-adenosyl-L-methionine</name>
        <dbReference type="ChEBI" id="CHEBI:59789"/>
    </ligand>
</feature>
<dbReference type="GO" id="GO:0051539">
    <property type="term" value="F:4 iron, 4 sulfur cluster binding"/>
    <property type="evidence" value="ECO:0007669"/>
    <property type="project" value="UniProtKB-UniRule"/>
</dbReference>
<gene>
    <name evidence="8" type="primary">queE</name>
    <name evidence="10" type="ORF">C8D82_108121</name>
</gene>
<comment type="function">
    <text evidence="8">Catalyzes the complex heterocyclic radical-mediated conversion of 6-carboxy-5,6,7,8-tetrahydropterin (CPH4) to 7-carboxy-7-deazaguanine (CDG), a step common to the biosynthetic pathways of all 7-deazapurine-containing compounds.</text>
</comment>
<dbReference type="AlphaFoldDB" id="A0A2U1B4H8"/>
<dbReference type="SUPFAM" id="SSF102114">
    <property type="entry name" value="Radical SAM enzymes"/>
    <property type="match status" value="1"/>
</dbReference>
<comment type="catalytic activity">
    <reaction evidence="8">
        <text>6-carboxy-5,6,7,8-tetrahydropterin + H(+) = 7-carboxy-7-carbaguanine + NH4(+)</text>
        <dbReference type="Rhea" id="RHEA:27974"/>
        <dbReference type="ChEBI" id="CHEBI:15378"/>
        <dbReference type="ChEBI" id="CHEBI:28938"/>
        <dbReference type="ChEBI" id="CHEBI:61032"/>
        <dbReference type="ChEBI" id="CHEBI:61036"/>
        <dbReference type="EC" id="4.3.99.3"/>
    </reaction>
</comment>
<evidence type="ECO:0000256" key="4">
    <source>
        <dbReference type="ARBA" id="ARBA00022842"/>
    </source>
</evidence>
<dbReference type="Pfam" id="PF04055">
    <property type="entry name" value="Radical_SAM"/>
    <property type="match status" value="1"/>
</dbReference>
<feature type="binding site" evidence="8">
    <location>
        <position position="30"/>
    </location>
    <ligand>
        <name>[4Fe-4S] cluster</name>
        <dbReference type="ChEBI" id="CHEBI:49883"/>
        <note>4Fe-4S-S-AdoMet</note>
    </ligand>
</feature>
<dbReference type="InterPro" id="IPR024924">
    <property type="entry name" value="7-CO-7-deazaguanine_synth-like"/>
</dbReference>
<feature type="binding site" evidence="8">
    <location>
        <position position="39"/>
    </location>
    <ligand>
        <name>Mg(2+)</name>
        <dbReference type="ChEBI" id="CHEBI:18420"/>
    </ligand>
</feature>
<sequence length="214" mass="23671">MPRLVEAFLSLQGESTHAGRRCIFLRLAGCNLDCNYCDTMYAHSPESGEERSVDELVAAAASFPCRLVEITGGEPLLTPETPELCRRLLALGFEVLIETNGSLPIAPLPAEVRKILDCKLPGSGMSNRNLYDNYALLQPHDEVKFVVSSREDFDFALDVIRRYDLPGKTANLLFSPVWGRVGFADLARWIVDAGAPGRMQLQLHKLIWGDKPGV</sequence>
<keyword evidence="2 8" id="KW-0949">S-adenosyl-L-methionine</keyword>
<feature type="binding site" evidence="8">
    <location>
        <position position="71"/>
    </location>
    <ligand>
        <name>substrate</name>
    </ligand>
</feature>
<feature type="domain" description="Radical SAM core" evidence="9">
    <location>
        <begin position="17"/>
        <end position="210"/>
    </location>
</feature>
<feature type="binding site" evidence="8">
    <location>
        <position position="26"/>
    </location>
    <ligand>
        <name>substrate</name>
    </ligand>
</feature>
<keyword evidence="6 8" id="KW-0411">Iron-sulfur</keyword>
<feature type="binding site" evidence="8">
    <location>
        <position position="34"/>
    </location>
    <ligand>
        <name>[4Fe-4S] cluster</name>
        <dbReference type="ChEBI" id="CHEBI:49883"/>
        <note>4Fe-4S-S-AdoMet</note>
    </ligand>
</feature>
<evidence type="ECO:0000256" key="5">
    <source>
        <dbReference type="ARBA" id="ARBA00023004"/>
    </source>
</evidence>
<evidence type="ECO:0000256" key="8">
    <source>
        <dbReference type="HAMAP-Rule" id="MF_00917"/>
    </source>
</evidence>
<proteinExistence type="inferred from homology"/>
<dbReference type="Proteomes" id="UP000245959">
    <property type="component" value="Unassembled WGS sequence"/>
</dbReference>
<comment type="cofactor">
    <cofactor evidence="8">
        <name>Mg(2+)</name>
        <dbReference type="ChEBI" id="CHEBI:18420"/>
    </cofactor>
</comment>
<feature type="binding site" evidence="8">
    <location>
        <position position="73"/>
    </location>
    <ligand>
        <name>S-adenosyl-L-methionine</name>
        <dbReference type="ChEBI" id="CHEBI:59789"/>
    </ligand>
</feature>
<feature type="binding site" evidence="8">
    <location>
        <position position="37"/>
    </location>
    <ligand>
        <name>[4Fe-4S] cluster</name>
        <dbReference type="ChEBI" id="CHEBI:49883"/>
        <note>4Fe-4S-S-AdoMet</note>
    </ligand>
</feature>
<dbReference type="SFLD" id="SFLDS00029">
    <property type="entry name" value="Radical_SAM"/>
    <property type="match status" value="1"/>
</dbReference>
<dbReference type="PANTHER" id="PTHR42836:SF1">
    <property type="entry name" value="7-CARBOXY-7-DEAZAGUANINE SYNTHASE"/>
    <property type="match status" value="1"/>
</dbReference>
<dbReference type="EMBL" id="QEKH01000008">
    <property type="protein sequence ID" value="PVY43594.1"/>
    <property type="molecule type" value="Genomic_DNA"/>
</dbReference>
<keyword evidence="4 8" id="KW-0460">Magnesium</keyword>
<reference evidence="10 11" key="1">
    <citation type="submission" date="2018-04" db="EMBL/GenBank/DDBJ databases">
        <title>Genomic Encyclopedia of Type Strains, Phase IV (KMG-IV): sequencing the most valuable type-strain genomes for metagenomic binning, comparative biology and taxonomic classification.</title>
        <authorList>
            <person name="Goeker M."/>
        </authorList>
    </citation>
    <scope>NUCLEOTIDE SEQUENCE [LARGE SCALE GENOMIC DNA]</scope>
    <source>
        <strain evidence="10 11">DSM 14823</strain>
    </source>
</reference>
<dbReference type="GeneID" id="78294800"/>
<evidence type="ECO:0000256" key="6">
    <source>
        <dbReference type="ARBA" id="ARBA00023014"/>
    </source>
</evidence>
<evidence type="ECO:0000256" key="2">
    <source>
        <dbReference type="ARBA" id="ARBA00022691"/>
    </source>
</evidence>
<evidence type="ECO:0000256" key="1">
    <source>
        <dbReference type="ARBA" id="ARBA00022485"/>
    </source>
</evidence>
<comment type="caution">
    <text evidence="10">The sequence shown here is derived from an EMBL/GenBank/DDBJ whole genome shotgun (WGS) entry which is preliminary data.</text>
</comment>
<dbReference type="GO" id="GO:0016840">
    <property type="term" value="F:carbon-nitrogen lyase activity"/>
    <property type="evidence" value="ECO:0007669"/>
    <property type="project" value="UniProtKB-UniRule"/>
</dbReference>
<evidence type="ECO:0000313" key="10">
    <source>
        <dbReference type="EMBL" id="PVY43594.1"/>
    </source>
</evidence>
<comment type="similarity">
    <text evidence="8">Belongs to the radical SAM superfamily. 7-carboxy-7-deazaguanine synthase family.</text>
</comment>
<dbReference type="GO" id="GO:0000287">
    <property type="term" value="F:magnesium ion binding"/>
    <property type="evidence" value="ECO:0007669"/>
    <property type="project" value="UniProtKB-UniRule"/>
</dbReference>